<keyword evidence="1" id="KW-0812">Transmembrane</keyword>
<accession>A0A6C0AUH0</accession>
<dbReference type="AlphaFoldDB" id="A0A6C0AUH0"/>
<dbReference type="CDD" id="cd00158">
    <property type="entry name" value="RHOD"/>
    <property type="match status" value="1"/>
</dbReference>
<dbReference type="Pfam" id="PF00581">
    <property type="entry name" value="Rhodanese"/>
    <property type="match status" value="1"/>
</dbReference>
<dbReference type="SUPFAM" id="SSF52821">
    <property type="entry name" value="Rhodanese/Cell cycle control phosphatase"/>
    <property type="match status" value="1"/>
</dbReference>
<name>A0A6C0AUH0_9ZZZZ</name>
<dbReference type="PANTHER" id="PTHR43031:SF16">
    <property type="entry name" value="OXIDOREDUCTASE"/>
    <property type="match status" value="1"/>
</dbReference>
<dbReference type="PROSITE" id="PS50206">
    <property type="entry name" value="RHODANESE_3"/>
    <property type="match status" value="1"/>
</dbReference>
<protein>
    <recommendedName>
        <fullName evidence="2">Rhodanese domain-containing protein</fullName>
    </recommendedName>
</protein>
<dbReference type="InterPro" id="IPR001763">
    <property type="entry name" value="Rhodanese-like_dom"/>
</dbReference>
<keyword evidence="1" id="KW-0472">Membrane</keyword>
<reference evidence="3" key="1">
    <citation type="journal article" date="2020" name="Nature">
        <title>Giant virus diversity and host interactions through global metagenomics.</title>
        <authorList>
            <person name="Schulz F."/>
            <person name="Roux S."/>
            <person name="Paez-Espino D."/>
            <person name="Jungbluth S."/>
            <person name="Walsh D.A."/>
            <person name="Denef V.J."/>
            <person name="McMahon K.D."/>
            <person name="Konstantinidis K.T."/>
            <person name="Eloe-Fadrosh E.A."/>
            <person name="Kyrpides N.C."/>
            <person name="Woyke T."/>
        </authorList>
    </citation>
    <scope>NUCLEOTIDE SEQUENCE</scope>
    <source>
        <strain evidence="3">GVMAG-S-ERX555943-30</strain>
    </source>
</reference>
<dbReference type="SMART" id="SM00450">
    <property type="entry name" value="RHOD"/>
    <property type="match status" value="1"/>
</dbReference>
<dbReference type="InterPro" id="IPR050229">
    <property type="entry name" value="GlpE_sulfurtransferase"/>
</dbReference>
<dbReference type="PANTHER" id="PTHR43031">
    <property type="entry name" value="FAD-DEPENDENT OXIDOREDUCTASE"/>
    <property type="match status" value="1"/>
</dbReference>
<feature type="domain" description="Rhodanese" evidence="2">
    <location>
        <begin position="53"/>
        <end position="124"/>
    </location>
</feature>
<evidence type="ECO:0000313" key="3">
    <source>
        <dbReference type="EMBL" id="QHS83442.1"/>
    </source>
</evidence>
<evidence type="ECO:0000256" key="1">
    <source>
        <dbReference type="SAM" id="Phobius"/>
    </source>
</evidence>
<proteinExistence type="predicted"/>
<keyword evidence="1" id="KW-1133">Transmembrane helix</keyword>
<evidence type="ECO:0000259" key="2">
    <source>
        <dbReference type="PROSITE" id="PS50206"/>
    </source>
</evidence>
<organism evidence="3">
    <name type="scientific">viral metagenome</name>
    <dbReference type="NCBI Taxonomy" id="1070528"/>
    <lineage>
        <taxon>unclassified sequences</taxon>
        <taxon>metagenomes</taxon>
        <taxon>organismal metagenomes</taxon>
    </lineage>
</organism>
<dbReference type="EMBL" id="MN738755">
    <property type="protein sequence ID" value="QHS83442.1"/>
    <property type="molecule type" value="Genomic_DNA"/>
</dbReference>
<dbReference type="Gene3D" id="3.40.250.10">
    <property type="entry name" value="Rhodanese-like domain"/>
    <property type="match status" value="1"/>
</dbReference>
<sequence>MKLFANSNFYLTSGIVAFLYSLFAAGQYYTLTGSLLLSPKEAIQKIKNKQIQHVIDVRTKLEWNQGHYPKALHIPVLDIEEDKLPKNKSEGILVYCNTGQRARVAAEAIRSFGYTNVYYIAGTYSTIME</sequence>
<feature type="transmembrane region" description="Helical" evidence="1">
    <location>
        <begin position="15"/>
        <end position="37"/>
    </location>
</feature>
<dbReference type="InterPro" id="IPR036873">
    <property type="entry name" value="Rhodanese-like_dom_sf"/>
</dbReference>